<dbReference type="Proteomes" id="UP001559623">
    <property type="component" value="Unassembled WGS sequence"/>
</dbReference>
<dbReference type="RefSeq" id="WP_368847947.1">
    <property type="nucleotide sequence ID" value="NZ_CP194411.1"/>
</dbReference>
<gene>
    <name evidence="1" type="ORF">QCO44_11470</name>
</gene>
<dbReference type="GO" id="GO:0016740">
    <property type="term" value="F:transferase activity"/>
    <property type="evidence" value="ECO:0007669"/>
    <property type="project" value="UniProtKB-KW"/>
</dbReference>
<protein>
    <submittedName>
        <fullName evidence="1">Nucleotidyl transferase AbiEii/AbiGii toxin family protein</fullName>
    </submittedName>
</protein>
<proteinExistence type="predicted"/>
<evidence type="ECO:0000313" key="1">
    <source>
        <dbReference type="EMBL" id="MEX5286229.1"/>
    </source>
</evidence>
<dbReference type="Pfam" id="PF08843">
    <property type="entry name" value="AbiEii"/>
    <property type="match status" value="1"/>
</dbReference>
<comment type="caution">
    <text evidence="1">The sequence shown here is derived from an EMBL/GenBank/DDBJ whole genome shotgun (WGS) entry which is preliminary data.</text>
</comment>
<reference evidence="1 2" key="1">
    <citation type="submission" date="2023-04" db="EMBL/GenBank/DDBJ databases">
        <title>Genome Sequence of Selenomonas sputigena ATCC 33150.</title>
        <authorList>
            <person name="Miller D.P."/>
            <person name="Anvari S."/>
            <person name="Polson S.W."/>
            <person name="Macdonald M."/>
            <person name="Mcdowell J.V."/>
        </authorList>
    </citation>
    <scope>NUCLEOTIDE SEQUENCE [LARGE SCALE GENOMIC DNA]</scope>
    <source>
        <strain evidence="1 2">ATCC 33150</strain>
    </source>
</reference>
<keyword evidence="1" id="KW-0808">Transferase</keyword>
<sequence length="314" mass="35968">MNLHTYPKDFQDLQELTAKYAGIPAAAVKKDYYIVLLLQKLQQSPYAGECVFKGGTSLSKCYPGSISRFSEDIDLTFAPQVLLGSKQYDRRLKQIEKSMAEGFHLEKIISERNDRNKSAYIWFDETDPANGRIKLEIGSSVRPEPYGKKGIRSYIQEYLEAHEANEAVAEYGLSEVQVQVLAIERTFLDKVLAVKRHAVCGTLINKIRHIYDVTALFQREDIQQFLAERDNLKALLHLTKKTDAFYLSKRRSAGAYNSLAPYDFHAWRGAFDAAAKKRYETLHKDLLFTEEKQDFSKALEVFERLDQIFASLGE</sequence>
<dbReference type="InterPro" id="IPR014942">
    <property type="entry name" value="AbiEii"/>
</dbReference>
<keyword evidence="2" id="KW-1185">Reference proteome</keyword>
<name>A0ABV3X7Q0_9FIRM</name>
<dbReference type="Gene3D" id="3.10.450.620">
    <property type="entry name" value="JHP933, nucleotidyltransferase-like core domain"/>
    <property type="match status" value="1"/>
</dbReference>
<evidence type="ECO:0000313" key="2">
    <source>
        <dbReference type="Proteomes" id="UP001559623"/>
    </source>
</evidence>
<accession>A0ABV3X7Q0</accession>
<organism evidence="1 2">
    <name type="scientific">Selenomonas sputigena</name>
    <dbReference type="NCBI Taxonomy" id="69823"/>
    <lineage>
        <taxon>Bacteria</taxon>
        <taxon>Bacillati</taxon>
        <taxon>Bacillota</taxon>
        <taxon>Negativicutes</taxon>
        <taxon>Selenomonadales</taxon>
        <taxon>Selenomonadaceae</taxon>
        <taxon>Selenomonas</taxon>
    </lineage>
</organism>
<dbReference type="EMBL" id="JARVLH010000009">
    <property type="protein sequence ID" value="MEX5286229.1"/>
    <property type="molecule type" value="Genomic_DNA"/>
</dbReference>